<organism evidence="2 3">
    <name type="scientific">Cardamine amara subsp. amara</name>
    <dbReference type="NCBI Taxonomy" id="228776"/>
    <lineage>
        <taxon>Eukaryota</taxon>
        <taxon>Viridiplantae</taxon>
        <taxon>Streptophyta</taxon>
        <taxon>Embryophyta</taxon>
        <taxon>Tracheophyta</taxon>
        <taxon>Spermatophyta</taxon>
        <taxon>Magnoliopsida</taxon>
        <taxon>eudicotyledons</taxon>
        <taxon>Gunneridae</taxon>
        <taxon>Pentapetalae</taxon>
        <taxon>rosids</taxon>
        <taxon>malvids</taxon>
        <taxon>Brassicales</taxon>
        <taxon>Brassicaceae</taxon>
        <taxon>Cardamineae</taxon>
        <taxon>Cardamine</taxon>
    </lineage>
</organism>
<evidence type="ECO:0000256" key="1">
    <source>
        <dbReference type="SAM" id="MobiDB-lite"/>
    </source>
</evidence>
<comment type="caution">
    <text evidence="2">The sequence shown here is derived from an EMBL/GenBank/DDBJ whole genome shotgun (WGS) entry which is preliminary data.</text>
</comment>
<reference evidence="2 3" key="1">
    <citation type="submission" date="2024-04" db="EMBL/GenBank/DDBJ databases">
        <title>Genome assembly C_amara_ONT_v2.</title>
        <authorList>
            <person name="Yant L."/>
            <person name="Moore C."/>
            <person name="Slenker M."/>
        </authorList>
    </citation>
    <scope>NUCLEOTIDE SEQUENCE [LARGE SCALE GENOMIC DNA]</scope>
    <source>
        <tissue evidence="2">Leaf</tissue>
    </source>
</reference>
<sequence>MTMSERSEDVTNGVKSSKLILKESSQVNASSRIYYYGGASVPFLWETQPGTPKHSLFSESFRLPPLTPPPSYYSSSSSSGNKQSKARTKQTRLVKTLFNGKHHVSSRPSFSWSSTSSSSSSSYSSSSPPSKTEHRVKKCYLSCSRSYVKDDDEGEIGSSSSPTSTLCYKRGFSSSMGSMKRALCSVLSHGSSRKDLRLI</sequence>
<name>A0ABD0ZEH6_CARAN</name>
<protein>
    <submittedName>
        <fullName evidence="2">Uncharacterized protein</fullName>
    </submittedName>
</protein>
<feature type="region of interest" description="Disordered" evidence="1">
    <location>
        <begin position="101"/>
        <end position="132"/>
    </location>
</feature>
<gene>
    <name evidence="2" type="ORF">V5N11_027595</name>
</gene>
<dbReference type="Proteomes" id="UP001558713">
    <property type="component" value="Unassembled WGS sequence"/>
</dbReference>
<keyword evidence="3" id="KW-1185">Reference proteome</keyword>
<dbReference type="PANTHER" id="PTHR33257:SF4">
    <property type="entry name" value="EXPRESSED PROTEIN"/>
    <property type="match status" value="1"/>
</dbReference>
<dbReference type="PANTHER" id="PTHR33257">
    <property type="entry name" value="OS05G0165500 PROTEIN"/>
    <property type="match status" value="1"/>
</dbReference>
<feature type="region of interest" description="Disordered" evidence="1">
    <location>
        <begin position="68"/>
        <end position="89"/>
    </location>
</feature>
<dbReference type="AlphaFoldDB" id="A0ABD0ZEH6"/>
<dbReference type="EMBL" id="JBANAX010000823">
    <property type="protein sequence ID" value="KAL1192411.1"/>
    <property type="molecule type" value="Genomic_DNA"/>
</dbReference>
<feature type="compositionally biased region" description="Low complexity" evidence="1">
    <location>
        <begin position="106"/>
        <end position="130"/>
    </location>
</feature>
<proteinExistence type="predicted"/>
<accession>A0ABD0ZEH6</accession>
<evidence type="ECO:0000313" key="3">
    <source>
        <dbReference type="Proteomes" id="UP001558713"/>
    </source>
</evidence>
<evidence type="ECO:0000313" key="2">
    <source>
        <dbReference type="EMBL" id="KAL1192411.1"/>
    </source>
</evidence>